<keyword evidence="10" id="KW-1015">Disulfide bond</keyword>
<keyword evidence="3 12" id="KW-0812">Transmembrane</keyword>
<evidence type="ECO:0000256" key="2">
    <source>
        <dbReference type="ARBA" id="ARBA00022475"/>
    </source>
</evidence>
<dbReference type="AlphaFoldDB" id="A0A931IW48"/>
<evidence type="ECO:0000256" key="4">
    <source>
        <dbReference type="ARBA" id="ARBA00022723"/>
    </source>
</evidence>
<evidence type="ECO:0000256" key="12">
    <source>
        <dbReference type="SAM" id="Phobius"/>
    </source>
</evidence>
<feature type="transmembrane region" description="Helical" evidence="12">
    <location>
        <begin position="306"/>
        <end position="326"/>
    </location>
</feature>
<evidence type="ECO:0000256" key="7">
    <source>
        <dbReference type="ARBA" id="ARBA00023004"/>
    </source>
</evidence>
<dbReference type="PANTHER" id="PTHR35457">
    <property type="entry name" value="HEME A SYNTHASE"/>
    <property type="match status" value="1"/>
</dbReference>
<dbReference type="GO" id="GO:0046872">
    <property type="term" value="F:metal ion binding"/>
    <property type="evidence" value="ECO:0007669"/>
    <property type="project" value="UniProtKB-KW"/>
</dbReference>
<keyword evidence="6" id="KW-0560">Oxidoreductase</keyword>
<dbReference type="GO" id="GO:0016491">
    <property type="term" value="F:oxidoreductase activity"/>
    <property type="evidence" value="ECO:0007669"/>
    <property type="project" value="UniProtKB-KW"/>
</dbReference>
<dbReference type="PANTHER" id="PTHR35457:SF1">
    <property type="entry name" value="HEME A SYNTHASE"/>
    <property type="match status" value="1"/>
</dbReference>
<keyword evidence="4" id="KW-0479">Metal-binding</keyword>
<evidence type="ECO:0000313" key="13">
    <source>
        <dbReference type="EMBL" id="MBH9553239.1"/>
    </source>
</evidence>
<comment type="pathway">
    <text evidence="11">Porphyrin-containing compound metabolism.</text>
</comment>
<dbReference type="EMBL" id="JAEDAL010000004">
    <property type="protein sequence ID" value="MBH9553239.1"/>
    <property type="molecule type" value="Genomic_DNA"/>
</dbReference>
<evidence type="ECO:0000256" key="3">
    <source>
        <dbReference type="ARBA" id="ARBA00022692"/>
    </source>
</evidence>
<keyword evidence="14" id="KW-1185">Reference proteome</keyword>
<comment type="caution">
    <text evidence="13">The sequence shown here is derived from an EMBL/GenBank/DDBJ whole genome shotgun (WGS) entry which is preliminary data.</text>
</comment>
<evidence type="ECO:0000256" key="8">
    <source>
        <dbReference type="ARBA" id="ARBA00023133"/>
    </source>
</evidence>
<feature type="transmembrane region" description="Helical" evidence="12">
    <location>
        <begin position="206"/>
        <end position="225"/>
    </location>
</feature>
<feature type="transmembrane region" description="Helical" evidence="12">
    <location>
        <begin position="167"/>
        <end position="194"/>
    </location>
</feature>
<sequence>MTGVDFSPLIQLMLLGLALGAVPLAVWGLRTRGVPAAVRLRRLCLLTAFLTFDLVVFGAFTRLSDSGLGCPDWPGCYGEMSPIAAHADIAAEMAQRPHGPVTHTKAWVEMVHRYWASAVGFLILVQAGLALYWRSHLHRSVPWLAGASLVWVVIQGVFGAWTVTWGLFPAIVTAHLLGGLILLALLVSMAWALDRSTWWASAGQRWALRGALGLTVLQILLGGWVSTNYAVMSCPDFPTCHGQAWPPMDWAQGFEVWRELGVTAGGEALPASALTAIHMAHRLGALAVTSALLAVAFALRRGQARAALGLVVLTTVQVFTGISNVVLGWPLVAALVHSAGAAALLVLLLHLSLGASEGQKS</sequence>
<evidence type="ECO:0000256" key="6">
    <source>
        <dbReference type="ARBA" id="ARBA00023002"/>
    </source>
</evidence>
<evidence type="ECO:0000256" key="11">
    <source>
        <dbReference type="ARBA" id="ARBA00023444"/>
    </source>
</evidence>
<feature type="transmembrane region" description="Helical" evidence="12">
    <location>
        <begin position="40"/>
        <end position="60"/>
    </location>
</feature>
<evidence type="ECO:0000313" key="14">
    <source>
        <dbReference type="Proteomes" id="UP000620139"/>
    </source>
</evidence>
<keyword evidence="8" id="KW-0350">Heme biosynthesis</keyword>
<protein>
    <submittedName>
        <fullName evidence="13">COX15/CtaA family protein</fullName>
    </submittedName>
</protein>
<dbReference type="Proteomes" id="UP000620139">
    <property type="component" value="Unassembled WGS sequence"/>
</dbReference>
<gene>
    <name evidence="13" type="ORF">I7X43_10305</name>
</gene>
<keyword evidence="5 12" id="KW-1133">Transmembrane helix</keyword>
<accession>A0A931IW48</accession>
<evidence type="ECO:0000256" key="10">
    <source>
        <dbReference type="ARBA" id="ARBA00023157"/>
    </source>
</evidence>
<dbReference type="RefSeq" id="WP_198100850.1">
    <property type="nucleotide sequence ID" value="NZ_JAEDAL010000004.1"/>
</dbReference>
<keyword evidence="9 12" id="KW-0472">Membrane</keyword>
<dbReference type="InterPro" id="IPR003780">
    <property type="entry name" value="COX15/CtaA_fam"/>
</dbReference>
<dbReference type="GO" id="GO:0016020">
    <property type="term" value="C:membrane"/>
    <property type="evidence" value="ECO:0007669"/>
    <property type="project" value="UniProtKB-SubCell"/>
</dbReference>
<feature type="transmembrane region" description="Helical" evidence="12">
    <location>
        <begin position="6"/>
        <end position="28"/>
    </location>
</feature>
<keyword evidence="2" id="KW-1003">Cell membrane</keyword>
<dbReference type="GO" id="GO:0006784">
    <property type="term" value="P:heme A biosynthetic process"/>
    <property type="evidence" value="ECO:0007669"/>
    <property type="project" value="InterPro"/>
</dbReference>
<proteinExistence type="predicted"/>
<name>A0A931IW48_9BURK</name>
<evidence type="ECO:0000256" key="9">
    <source>
        <dbReference type="ARBA" id="ARBA00023136"/>
    </source>
</evidence>
<evidence type="ECO:0000256" key="5">
    <source>
        <dbReference type="ARBA" id="ARBA00022989"/>
    </source>
</evidence>
<feature type="transmembrane region" description="Helical" evidence="12">
    <location>
        <begin position="279"/>
        <end position="299"/>
    </location>
</feature>
<comment type="subcellular location">
    <subcellularLocation>
        <location evidence="1">Membrane</location>
        <topology evidence="1">Multi-pass membrane protein</topology>
    </subcellularLocation>
</comment>
<feature type="transmembrane region" description="Helical" evidence="12">
    <location>
        <begin position="332"/>
        <end position="353"/>
    </location>
</feature>
<feature type="transmembrane region" description="Helical" evidence="12">
    <location>
        <begin position="140"/>
        <end position="161"/>
    </location>
</feature>
<dbReference type="Pfam" id="PF02628">
    <property type="entry name" value="COX15-CtaA"/>
    <property type="match status" value="1"/>
</dbReference>
<feature type="transmembrane region" description="Helical" evidence="12">
    <location>
        <begin position="114"/>
        <end position="133"/>
    </location>
</feature>
<evidence type="ECO:0000256" key="1">
    <source>
        <dbReference type="ARBA" id="ARBA00004141"/>
    </source>
</evidence>
<dbReference type="InterPro" id="IPR050450">
    <property type="entry name" value="COX15/CtaA_HemeA_synthase"/>
</dbReference>
<keyword evidence="7" id="KW-0408">Iron</keyword>
<reference evidence="13" key="1">
    <citation type="submission" date="2020-12" db="EMBL/GenBank/DDBJ databases">
        <title>The genome sequence of Inhella sp. 4Y17.</title>
        <authorList>
            <person name="Liu Y."/>
        </authorList>
    </citation>
    <scope>NUCLEOTIDE SEQUENCE</scope>
    <source>
        <strain evidence="13">4Y10</strain>
    </source>
</reference>
<organism evidence="13 14">
    <name type="scientific">Inhella gelatinilytica</name>
    <dbReference type="NCBI Taxonomy" id="2795030"/>
    <lineage>
        <taxon>Bacteria</taxon>
        <taxon>Pseudomonadati</taxon>
        <taxon>Pseudomonadota</taxon>
        <taxon>Betaproteobacteria</taxon>
        <taxon>Burkholderiales</taxon>
        <taxon>Sphaerotilaceae</taxon>
        <taxon>Inhella</taxon>
    </lineage>
</organism>